<accession>A0A7W6Q803</accession>
<dbReference type="Proteomes" id="UP000524492">
    <property type="component" value="Unassembled WGS sequence"/>
</dbReference>
<evidence type="ECO:0000313" key="3">
    <source>
        <dbReference type="Proteomes" id="UP000524492"/>
    </source>
</evidence>
<feature type="transmembrane region" description="Helical" evidence="1">
    <location>
        <begin position="323"/>
        <end position="344"/>
    </location>
</feature>
<reference evidence="2 3" key="1">
    <citation type="submission" date="2020-08" db="EMBL/GenBank/DDBJ databases">
        <title>Genomic Encyclopedia of Type Strains, Phase IV (KMG-V): Genome sequencing to study the core and pangenomes of soil and plant-associated prokaryotes.</title>
        <authorList>
            <person name="Whitman W."/>
        </authorList>
    </citation>
    <scope>NUCLEOTIDE SEQUENCE [LARGE SCALE GENOMIC DNA]</scope>
    <source>
        <strain evidence="2 3">SEMIA 4074</strain>
    </source>
</reference>
<keyword evidence="1" id="KW-0472">Membrane</keyword>
<keyword evidence="1" id="KW-1133">Transmembrane helix</keyword>
<proteinExistence type="predicted"/>
<dbReference type="RefSeq" id="WP_184452774.1">
    <property type="nucleotide sequence ID" value="NZ_JACIFV010000001.1"/>
</dbReference>
<name>A0A7W6Q803_9HYPH</name>
<protein>
    <submittedName>
        <fullName evidence="2">Uncharacterized protein</fullName>
    </submittedName>
</protein>
<comment type="caution">
    <text evidence="2">The sequence shown here is derived from an EMBL/GenBank/DDBJ whole genome shotgun (WGS) entry which is preliminary data.</text>
</comment>
<dbReference type="AlphaFoldDB" id="A0A7W6Q803"/>
<sequence length="499" mass="53976">MSLSPKNLAKLLNEWDDSYRISISESHAYLTVRGVREEDAKAVLEGLRSLDWPIEVEDASQAPVPVSKIENGLPPFKFTCKKPDGQSSMRILTNEGLRTWLGNQEADPVVELGALDEGFATYATTFVPWGEAVVEVSRPALDTNPRRLVREVGERLVPENVSRFVLLEGSHVPAIDGPGPASVWAGEASRAMARSLCSEIDGSEVMFRGPPACRYLVPADFANELGEDGFCHLTNLARWVFEFSAEAETRHGLAVAELARWPANGQCLADLYKDSGAAVLESAKIAHQLGLSKISSDSMKTLSDLRKNVADEASKLNDVTRQLAGAVASALFGGAAVVIARLSLKDATLGVDYAIISIGIVLFGYVCLVAYSGHRFIQIQSGLRSQWREKLYRFLSNGEYKEMVMDPAKDSEQMYYLAAIAGVILAFVLSVSLIVMGAMLISGQVAARSSQAEPAINSALENVYSGVSLAICSSIAVATLPVSWGTGLGRHCRPNRTHR</sequence>
<gene>
    <name evidence="2" type="ORF">GGD53_000168</name>
</gene>
<evidence type="ECO:0000256" key="1">
    <source>
        <dbReference type="SAM" id="Phobius"/>
    </source>
</evidence>
<keyword evidence="1" id="KW-0812">Transmembrane</keyword>
<keyword evidence="3" id="KW-1185">Reference proteome</keyword>
<feature type="transmembrane region" description="Helical" evidence="1">
    <location>
        <begin position="415"/>
        <end position="443"/>
    </location>
</feature>
<evidence type="ECO:0000313" key="2">
    <source>
        <dbReference type="EMBL" id="MBB4190052.1"/>
    </source>
</evidence>
<dbReference type="EMBL" id="JACIFV010000001">
    <property type="protein sequence ID" value="MBB4190052.1"/>
    <property type="molecule type" value="Genomic_DNA"/>
</dbReference>
<organism evidence="2 3">
    <name type="scientific">Rhizobium aethiopicum</name>
    <dbReference type="NCBI Taxonomy" id="1138170"/>
    <lineage>
        <taxon>Bacteria</taxon>
        <taxon>Pseudomonadati</taxon>
        <taxon>Pseudomonadota</taxon>
        <taxon>Alphaproteobacteria</taxon>
        <taxon>Hyphomicrobiales</taxon>
        <taxon>Rhizobiaceae</taxon>
        <taxon>Rhizobium/Agrobacterium group</taxon>
        <taxon>Rhizobium</taxon>
    </lineage>
</organism>
<feature type="transmembrane region" description="Helical" evidence="1">
    <location>
        <begin position="463"/>
        <end position="489"/>
    </location>
</feature>
<feature type="transmembrane region" description="Helical" evidence="1">
    <location>
        <begin position="350"/>
        <end position="371"/>
    </location>
</feature>